<dbReference type="InterPro" id="IPR052698">
    <property type="entry name" value="MoCofactor_Util/Proc"/>
</dbReference>
<dbReference type="PANTHER" id="PTHR30388">
    <property type="entry name" value="ALDEHYDE OXIDOREDUCTASE MOLYBDENUM COFACTOR ASSEMBLY PROTEIN"/>
    <property type="match status" value="1"/>
</dbReference>
<name>A0A250IE12_9BACT</name>
<evidence type="ECO:0000259" key="1">
    <source>
        <dbReference type="Pfam" id="PF02625"/>
    </source>
</evidence>
<proteinExistence type="predicted"/>
<accession>A0A250IE12</accession>
<dbReference type="InterPro" id="IPR027051">
    <property type="entry name" value="XdhC_Rossmann_dom"/>
</dbReference>
<evidence type="ECO:0008006" key="5">
    <source>
        <dbReference type="Google" id="ProtNLM"/>
    </source>
</evidence>
<dbReference type="OrthoDB" id="9815497at2"/>
<dbReference type="Proteomes" id="UP000217289">
    <property type="component" value="Chromosome"/>
</dbReference>
<dbReference type="RefSeq" id="WP_095978581.1">
    <property type="nucleotide sequence ID" value="NZ_CP022163.1"/>
</dbReference>
<sequence length="401" mass="43365">MRELSEVLTAWRAARSSPEPLILATIVRVEGSTYRRPGARMLMTGERQLAGGISGGCLESDVLRKALWRTSQGESVVIQYDSRSDDEFAFTMGLGCNGLVELLLERLDPTALQGSVLDFLERAQGERIAAALATVVVAAEGRERVGARVMLDARGRMEATIEDEALRGLLREDLERALASGRSGYQRRETAARVVEVAIEVVPPPVPIVIFGTGVDVLPVVDLAKNVGWHVTVVGTRPTGNLRTRFPRADAWVGARADKALSELNLDSRTLALLMTHNYPEDEAVLAQLLTSPVRYIGVLGPRRRTERLLTTLAAQGVRPSAEQLARVYGPMGLDIGAEGGDEIALSIIAELQAFLSGRQGGALRARTAPIHPEPEDFTPRTLPLAEENVLQASCALTVEP</sequence>
<dbReference type="PANTHER" id="PTHR30388:SF6">
    <property type="entry name" value="XANTHINE DEHYDROGENASE SUBUNIT A-RELATED"/>
    <property type="match status" value="1"/>
</dbReference>
<reference evidence="3 4" key="1">
    <citation type="submission" date="2017-06" db="EMBL/GenBank/DDBJ databases">
        <authorList>
            <person name="Kim H.J."/>
            <person name="Triplett B.A."/>
        </authorList>
    </citation>
    <scope>NUCLEOTIDE SEQUENCE [LARGE SCALE GENOMIC DNA]</scope>
    <source>
        <strain evidence="3 4">DSM 14713</strain>
    </source>
</reference>
<dbReference type="AlphaFoldDB" id="A0A250IE12"/>
<feature type="domain" description="XdhC Rossmann" evidence="2">
    <location>
        <begin position="208"/>
        <end position="352"/>
    </location>
</feature>
<evidence type="ECO:0000259" key="2">
    <source>
        <dbReference type="Pfam" id="PF13478"/>
    </source>
</evidence>
<feature type="domain" description="XdhC- CoxI" evidence="1">
    <location>
        <begin position="16"/>
        <end position="81"/>
    </location>
</feature>
<evidence type="ECO:0000313" key="4">
    <source>
        <dbReference type="Proteomes" id="UP000217289"/>
    </source>
</evidence>
<dbReference type="InterPro" id="IPR003777">
    <property type="entry name" value="XdhC_CoxI"/>
</dbReference>
<gene>
    <name evidence="3" type="ORF">MEBOL_003549</name>
</gene>
<dbReference type="EMBL" id="CP022163">
    <property type="protein sequence ID" value="ATB30094.1"/>
    <property type="molecule type" value="Genomic_DNA"/>
</dbReference>
<protein>
    <recommendedName>
        <fullName evidence="5">Xanthine dehydrogenase</fullName>
    </recommendedName>
</protein>
<keyword evidence="4" id="KW-1185">Reference proteome</keyword>
<dbReference type="Gene3D" id="3.40.50.720">
    <property type="entry name" value="NAD(P)-binding Rossmann-like Domain"/>
    <property type="match status" value="1"/>
</dbReference>
<organism evidence="3 4">
    <name type="scientific">Melittangium boletus DSM 14713</name>
    <dbReference type="NCBI Taxonomy" id="1294270"/>
    <lineage>
        <taxon>Bacteria</taxon>
        <taxon>Pseudomonadati</taxon>
        <taxon>Myxococcota</taxon>
        <taxon>Myxococcia</taxon>
        <taxon>Myxococcales</taxon>
        <taxon>Cystobacterineae</taxon>
        <taxon>Archangiaceae</taxon>
        <taxon>Melittangium</taxon>
    </lineage>
</organism>
<evidence type="ECO:0000313" key="3">
    <source>
        <dbReference type="EMBL" id="ATB30094.1"/>
    </source>
</evidence>
<dbReference type="Pfam" id="PF13478">
    <property type="entry name" value="XdhC_C"/>
    <property type="match status" value="1"/>
</dbReference>
<dbReference type="Pfam" id="PF02625">
    <property type="entry name" value="XdhC_CoxI"/>
    <property type="match status" value="1"/>
</dbReference>
<dbReference type="KEGG" id="mbd:MEBOL_003549"/>